<evidence type="ECO:0000313" key="5">
    <source>
        <dbReference type="EMBL" id="KAH0463379.1"/>
    </source>
</evidence>
<evidence type="ECO:0000259" key="4">
    <source>
        <dbReference type="PROSITE" id="PS51192"/>
    </source>
</evidence>
<reference evidence="5 6" key="1">
    <citation type="journal article" date="2021" name="Hortic Res">
        <title>Chromosome-scale assembly of the Dendrobium chrysotoxum genome enhances the understanding of orchid evolution.</title>
        <authorList>
            <person name="Zhang Y."/>
            <person name="Zhang G.Q."/>
            <person name="Zhang D."/>
            <person name="Liu X.D."/>
            <person name="Xu X.Y."/>
            <person name="Sun W.H."/>
            <person name="Yu X."/>
            <person name="Zhu X."/>
            <person name="Wang Z.W."/>
            <person name="Zhao X."/>
            <person name="Zhong W.Y."/>
            <person name="Chen H."/>
            <person name="Yin W.L."/>
            <person name="Huang T."/>
            <person name="Niu S.C."/>
            <person name="Liu Z.J."/>
        </authorList>
    </citation>
    <scope>NUCLEOTIDE SEQUENCE [LARGE SCALE GENOMIC DNA]</scope>
    <source>
        <strain evidence="5">Lindl</strain>
    </source>
</reference>
<keyword evidence="6" id="KW-1185">Reference proteome</keyword>
<evidence type="ECO:0000256" key="3">
    <source>
        <dbReference type="ARBA" id="ARBA00022884"/>
    </source>
</evidence>
<proteinExistence type="predicted"/>
<feature type="domain" description="Helicase ATP-binding" evidence="4">
    <location>
        <begin position="1"/>
        <end position="69"/>
    </location>
</feature>
<evidence type="ECO:0000313" key="6">
    <source>
        <dbReference type="Proteomes" id="UP000775213"/>
    </source>
</evidence>
<dbReference type="SUPFAM" id="SSF52540">
    <property type="entry name" value="P-loop containing nucleoside triphosphate hydrolases"/>
    <property type="match status" value="1"/>
</dbReference>
<evidence type="ECO:0000256" key="2">
    <source>
        <dbReference type="ARBA" id="ARBA00022806"/>
    </source>
</evidence>
<protein>
    <recommendedName>
        <fullName evidence="4">Helicase ATP-binding domain-containing protein</fullName>
    </recommendedName>
</protein>
<keyword evidence="2" id="KW-0347">Helicase</keyword>
<dbReference type="Gene3D" id="3.40.50.300">
    <property type="entry name" value="P-loop containing nucleotide triphosphate hydrolases"/>
    <property type="match status" value="1"/>
</dbReference>
<dbReference type="GO" id="GO:0004386">
    <property type="term" value="F:helicase activity"/>
    <property type="evidence" value="ECO:0007669"/>
    <property type="project" value="UniProtKB-KW"/>
</dbReference>
<sequence length="82" mass="9342">MRFGVNLGLYYWYLRLDEAGRLIDSGFEDDVRVVFDHYKDQRQTQLFSATIPKKIQNFARSAMVKPVTGNVGRAGATDLDVV</sequence>
<dbReference type="InterPro" id="IPR011545">
    <property type="entry name" value="DEAD/DEAH_box_helicase_dom"/>
</dbReference>
<dbReference type="InterPro" id="IPR027417">
    <property type="entry name" value="P-loop_NTPase"/>
</dbReference>
<keyword evidence="2" id="KW-0547">Nucleotide-binding</keyword>
<keyword evidence="1" id="KW-0378">Hydrolase</keyword>
<dbReference type="PANTHER" id="PTHR47958">
    <property type="entry name" value="ATP-DEPENDENT RNA HELICASE DBP3"/>
    <property type="match status" value="1"/>
</dbReference>
<dbReference type="EMBL" id="JAGFBR010000008">
    <property type="protein sequence ID" value="KAH0463379.1"/>
    <property type="molecule type" value="Genomic_DNA"/>
</dbReference>
<dbReference type="AlphaFoldDB" id="A0AAV7GP33"/>
<keyword evidence="3" id="KW-0694">RNA-binding</keyword>
<gene>
    <name evidence="5" type="ORF">IEQ34_007961</name>
</gene>
<dbReference type="Proteomes" id="UP000775213">
    <property type="component" value="Unassembled WGS sequence"/>
</dbReference>
<organism evidence="5 6">
    <name type="scientific">Dendrobium chrysotoxum</name>
    <name type="common">Orchid</name>
    <dbReference type="NCBI Taxonomy" id="161865"/>
    <lineage>
        <taxon>Eukaryota</taxon>
        <taxon>Viridiplantae</taxon>
        <taxon>Streptophyta</taxon>
        <taxon>Embryophyta</taxon>
        <taxon>Tracheophyta</taxon>
        <taxon>Spermatophyta</taxon>
        <taxon>Magnoliopsida</taxon>
        <taxon>Liliopsida</taxon>
        <taxon>Asparagales</taxon>
        <taxon>Orchidaceae</taxon>
        <taxon>Epidendroideae</taxon>
        <taxon>Malaxideae</taxon>
        <taxon>Dendrobiinae</taxon>
        <taxon>Dendrobium</taxon>
    </lineage>
</organism>
<dbReference type="GO" id="GO:0016787">
    <property type="term" value="F:hydrolase activity"/>
    <property type="evidence" value="ECO:0007669"/>
    <property type="project" value="UniProtKB-KW"/>
</dbReference>
<dbReference type="GO" id="GO:0003723">
    <property type="term" value="F:RNA binding"/>
    <property type="evidence" value="ECO:0007669"/>
    <property type="project" value="UniProtKB-KW"/>
</dbReference>
<dbReference type="GO" id="GO:0005524">
    <property type="term" value="F:ATP binding"/>
    <property type="evidence" value="ECO:0007669"/>
    <property type="project" value="InterPro"/>
</dbReference>
<dbReference type="PROSITE" id="PS51192">
    <property type="entry name" value="HELICASE_ATP_BIND_1"/>
    <property type="match status" value="1"/>
</dbReference>
<accession>A0AAV7GP33</accession>
<keyword evidence="2" id="KW-0067">ATP-binding</keyword>
<name>A0AAV7GP33_DENCH</name>
<dbReference type="Pfam" id="PF00270">
    <property type="entry name" value="DEAD"/>
    <property type="match status" value="1"/>
</dbReference>
<comment type="caution">
    <text evidence="5">The sequence shown here is derived from an EMBL/GenBank/DDBJ whole genome shotgun (WGS) entry which is preliminary data.</text>
</comment>
<dbReference type="InterPro" id="IPR014001">
    <property type="entry name" value="Helicase_ATP-bd"/>
</dbReference>
<evidence type="ECO:0000256" key="1">
    <source>
        <dbReference type="ARBA" id="ARBA00022801"/>
    </source>
</evidence>